<keyword evidence="4" id="KW-1185">Reference proteome</keyword>
<dbReference type="Proteomes" id="UP000518255">
    <property type="component" value="Unassembled WGS sequence"/>
</dbReference>
<evidence type="ECO:0008006" key="5">
    <source>
        <dbReference type="Google" id="ProtNLM"/>
    </source>
</evidence>
<proteinExistence type="predicted"/>
<dbReference type="InterPro" id="IPR036390">
    <property type="entry name" value="WH_DNA-bd_sf"/>
</dbReference>
<name>A0A7W3TY61_9LACO</name>
<reference evidence="3 4" key="1">
    <citation type="submission" date="2020-07" db="EMBL/GenBank/DDBJ databases">
        <title>Description of Limosilactobacillus balticus sp. nov., Limosilactobacillus agrestis sp. nov., Limosilactobacillus albertensis sp. nov., Limosilactobacillus rudii sp. nov., Limosilactobacillus fastidiosus sp. nov., five novel Limosilactobacillus species isolated from the vertebrate gastrointestinal tract, and proposal of 6 subspecies of Limosilactobacillus reuteri adapted to the gastrointestinal tract of specific vertebrate hosts.</title>
        <authorList>
            <person name="Li F."/>
            <person name="Cheng C."/>
            <person name="Zheng J."/>
            <person name="Quevedo R.M."/>
            <person name="Li J."/>
            <person name="Roos S."/>
            <person name="Gaenzle M.G."/>
            <person name="Walter J."/>
        </authorList>
    </citation>
    <scope>NUCLEOTIDE SEQUENCE [LARGE SCALE GENOMIC DNA]</scope>
    <source>
        <strain evidence="2 3">WF-MA3-C</strain>
        <strain evidence="1 4">WF-MO7-1</strain>
    </source>
</reference>
<evidence type="ECO:0000313" key="4">
    <source>
        <dbReference type="Proteomes" id="UP000544052"/>
    </source>
</evidence>
<dbReference type="RefSeq" id="WP_182580336.1">
    <property type="nucleotide sequence ID" value="NZ_JACIUY010000044.1"/>
</dbReference>
<evidence type="ECO:0000313" key="3">
    <source>
        <dbReference type="Proteomes" id="UP000518255"/>
    </source>
</evidence>
<dbReference type="Proteomes" id="UP000544052">
    <property type="component" value="Unassembled WGS sequence"/>
</dbReference>
<dbReference type="Gene3D" id="1.10.10.10">
    <property type="entry name" value="Winged helix-like DNA-binding domain superfamily/Winged helix DNA-binding domain"/>
    <property type="match status" value="1"/>
</dbReference>
<sequence length="165" mass="19474">MSELTTKLFLDIKEFEKYQEMLKCQVHIDEERHGEYCLPGYPDRHNFHHLLRILRDHKDGLTSDQLIFDYDFRPSELDDATSALVNNNLATTTTDNDKYRIHLTDEGIEVAHKLLTRREKIAEAVYRSLSENEQRDLDRIINILLEDYKNRDVNYTGLNAICNCK</sequence>
<dbReference type="EMBL" id="JACIUY010000044">
    <property type="protein sequence ID" value="MBB1085463.1"/>
    <property type="molecule type" value="Genomic_DNA"/>
</dbReference>
<accession>A0A7W3TY61</accession>
<dbReference type="AlphaFoldDB" id="A0A7W3TY61"/>
<evidence type="ECO:0000313" key="2">
    <source>
        <dbReference type="EMBL" id="MBB1085463.1"/>
    </source>
</evidence>
<organism evidence="2 3">
    <name type="scientific">Limosilactobacillus fastidiosus</name>
    <dbReference type="NCBI Taxonomy" id="2759855"/>
    <lineage>
        <taxon>Bacteria</taxon>
        <taxon>Bacillati</taxon>
        <taxon>Bacillota</taxon>
        <taxon>Bacilli</taxon>
        <taxon>Lactobacillales</taxon>
        <taxon>Lactobacillaceae</taxon>
        <taxon>Limosilactobacillus</taxon>
    </lineage>
</organism>
<dbReference type="SUPFAM" id="SSF46785">
    <property type="entry name" value="Winged helix' DNA-binding domain"/>
    <property type="match status" value="1"/>
</dbReference>
<evidence type="ECO:0000313" key="1">
    <source>
        <dbReference type="EMBL" id="MBB1062584.1"/>
    </source>
</evidence>
<comment type="caution">
    <text evidence="2">The sequence shown here is derived from an EMBL/GenBank/DDBJ whole genome shotgun (WGS) entry which is preliminary data.</text>
</comment>
<protein>
    <recommendedName>
        <fullName evidence="5">MarR family transcriptional regulator</fullName>
    </recommendedName>
</protein>
<dbReference type="InterPro" id="IPR036388">
    <property type="entry name" value="WH-like_DNA-bd_sf"/>
</dbReference>
<dbReference type="EMBL" id="JACIUZ010000019">
    <property type="protein sequence ID" value="MBB1062584.1"/>
    <property type="molecule type" value="Genomic_DNA"/>
</dbReference>
<gene>
    <name evidence="2" type="ORF">H5R63_01445</name>
    <name evidence="1" type="ORF">H5R64_02030</name>
</gene>